<reference evidence="2 3" key="1">
    <citation type="submission" date="2015-10" db="EMBL/GenBank/DDBJ databases">
        <title>Full genome of DAOMC 229536 Phialocephala scopiformis, a fungal endophyte of spruce producing the potent anti-insectan compound rugulosin.</title>
        <authorList>
            <consortium name="DOE Joint Genome Institute"/>
            <person name="Walker A.K."/>
            <person name="Frasz S.L."/>
            <person name="Seifert K.A."/>
            <person name="Miller J.D."/>
            <person name="Mondo S.J."/>
            <person name="Labutti K."/>
            <person name="Lipzen A."/>
            <person name="Dockter R."/>
            <person name="Kennedy M."/>
            <person name="Grigoriev I.V."/>
            <person name="Spatafora J.W."/>
        </authorList>
    </citation>
    <scope>NUCLEOTIDE SEQUENCE [LARGE SCALE GENOMIC DNA]</scope>
    <source>
        <strain evidence="2 3">CBS 120377</strain>
    </source>
</reference>
<dbReference type="InterPro" id="IPR012337">
    <property type="entry name" value="RNaseH-like_sf"/>
</dbReference>
<evidence type="ECO:0000313" key="2">
    <source>
        <dbReference type="EMBL" id="KUJ18638.1"/>
    </source>
</evidence>
<gene>
    <name evidence="2" type="ORF">LY89DRAFT_780673</name>
</gene>
<dbReference type="AlphaFoldDB" id="A0A194XEN7"/>
<dbReference type="PANTHER" id="PTHR28083">
    <property type="entry name" value="GOOD FOR FULL DBP5 ACTIVITY PROTEIN 2"/>
    <property type="match status" value="1"/>
</dbReference>
<dbReference type="SUPFAM" id="SSF53098">
    <property type="entry name" value="Ribonuclease H-like"/>
    <property type="match status" value="1"/>
</dbReference>
<accession>A0A194XEN7</accession>
<dbReference type="GO" id="GO:0005634">
    <property type="term" value="C:nucleus"/>
    <property type="evidence" value="ECO:0007669"/>
    <property type="project" value="TreeGrafter"/>
</dbReference>
<proteinExistence type="predicted"/>
<organism evidence="2 3">
    <name type="scientific">Mollisia scopiformis</name>
    <name type="common">Conifer needle endophyte fungus</name>
    <name type="synonym">Phialocephala scopiformis</name>
    <dbReference type="NCBI Taxonomy" id="149040"/>
    <lineage>
        <taxon>Eukaryota</taxon>
        <taxon>Fungi</taxon>
        <taxon>Dikarya</taxon>
        <taxon>Ascomycota</taxon>
        <taxon>Pezizomycotina</taxon>
        <taxon>Leotiomycetes</taxon>
        <taxon>Helotiales</taxon>
        <taxon>Mollisiaceae</taxon>
        <taxon>Mollisia</taxon>
    </lineage>
</organism>
<dbReference type="Proteomes" id="UP000070700">
    <property type="component" value="Unassembled WGS sequence"/>
</dbReference>
<dbReference type="InParanoid" id="A0A194XEN7"/>
<dbReference type="RefSeq" id="XP_018072993.1">
    <property type="nucleotide sequence ID" value="XM_018222406.1"/>
</dbReference>
<keyword evidence="3" id="KW-1185">Reference proteome</keyword>
<dbReference type="OrthoDB" id="5953249at2759"/>
<evidence type="ECO:0000313" key="3">
    <source>
        <dbReference type="Proteomes" id="UP000070700"/>
    </source>
</evidence>
<dbReference type="InterPro" id="IPR040151">
    <property type="entry name" value="Gfd2/YDR514C-like"/>
</dbReference>
<dbReference type="GeneID" id="28832132"/>
<dbReference type="PANTHER" id="PTHR28083:SF1">
    <property type="entry name" value="GOOD FOR FULL DBP5 ACTIVITY PROTEIN 2"/>
    <property type="match status" value="1"/>
</dbReference>
<feature type="domain" description="Gfd2/YDR514C-like C-terminal" evidence="1">
    <location>
        <begin position="96"/>
        <end position="212"/>
    </location>
</feature>
<dbReference type="KEGG" id="psco:LY89DRAFT_780673"/>
<dbReference type="InterPro" id="IPR048519">
    <property type="entry name" value="Gfd2/YDR514C-like_C"/>
</dbReference>
<name>A0A194XEN7_MOLSC</name>
<dbReference type="EMBL" id="KQ947412">
    <property type="protein sequence ID" value="KUJ18638.1"/>
    <property type="molecule type" value="Genomic_DNA"/>
</dbReference>
<protein>
    <recommendedName>
        <fullName evidence="1">Gfd2/YDR514C-like C-terminal domain-containing protein</fullName>
    </recommendedName>
</protein>
<dbReference type="Pfam" id="PF21762">
    <property type="entry name" value="DEDDh_C"/>
    <property type="match status" value="1"/>
</dbReference>
<evidence type="ECO:0000259" key="1">
    <source>
        <dbReference type="Pfam" id="PF21762"/>
    </source>
</evidence>
<sequence length="362" mass="40918">MANIRSTTQHLYKGSQYEAISLVRQALGLPSSKISDKKYNVKDAVFVSIDFENVQKLIQDPDEPYLKTQMGVCILDTQKISTSPADTVLQTYNFTTGLWTDRDDHFSFGHTELSTIRQLTSELENLIDRKRNIILLAHSISCELTILRKLGFDLDTGISAIIDTQQFMREIIPTEDGLVKTLESLLDSLDIKHKNLHVGGNDANFTMKALMLLVVSSFKDDLKKNNILDENVRERLQHIGNIGKAKIPSEKVSSPRLATKQSPLQASLEKTAAVLQHKITQASFPSDAAILDHKTKLLKQLQNLQKIPGQQPQGQQPLPTYQQYPVQSCHVQVPYGYQNLGMHAAYQQMQYQQVMYVYQYAI</sequence>